<dbReference type="PANTHER" id="PTHR46679">
    <property type="match status" value="1"/>
</dbReference>
<sequence length="140" mass="15569">MTGRTNVNTNKNMGGSSSRPVLSKDSEAIQLEVNRHPVVVYTKQHCPYCTKAKNELEQDGVVYTEKDLSKDGQATEARVKGLMDLTHCRTVPQIFVCGKFIGGYTDLHARRKDLMSMIEECSSDGRNVDRSVSDSAKSRI</sequence>
<proteinExistence type="predicted"/>
<dbReference type="EMBL" id="KN563904">
    <property type="protein sequence ID" value="KHJ85440.1"/>
    <property type="molecule type" value="Genomic_DNA"/>
</dbReference>
<dbReference type="GO" id="GO:0015035">
    <property type="term" value="F:protein-disulfide reductase activity"/>
    <property type="evidence" value="ECO:0007669"/>
    <property type="project" value="TreeGrafter"/>
</dbReference>
<gene>
    <name evidence="6" type="ORF">OESDEN_14833</name>
</gene>
<accession>A0A0B1SQD9</accession>
<dbReference type="InterPro" id="IPR002109">
    <property type="entry name" value="Glutaredoxin"/>
</dbReference>
<evidence type="ECO:0000313" key="7">
    <source>
        <dbReference type="Proteomes" id="UP000053660"/>
    </source>
</evidence>
<dbReference type="Gene3D" id="3.40.30.10">
    <property type="entry name" value="Glutaredoxin"/>
    <property type="match status" value="1"/>
</dbReference>
<name>A0A0B1SQD9_OESDE</name>
<dbReference type="PROSITE" id="PS00195">
    <property type="entry name" value="GLUTAREDOXIN_1"/>
    <property type="match status" value="1"/>
</dbReference>
<dbReference type="PROSITE" id="PS51354">
    <property type="entry name" value="GLUTAREDOXIN_2"/>
    <property type="match status" value="1"/>
</dbReference>
<dbReference type="Proteomes" id="UP000053660">
    <property type="component" value="Unassembled WGS sequence"/>
</dbReference>
<evidence type="ECO:0000256" key="1">
    <source>
        <dbReference type="ARBA" id="ARBA00002549"/>
    </source>
</evidence>
<dbReference type="Pfam" id="PF00462">
    <property type="entry name" value="Glutaredoxin"/>
    <property type="match status" value="1"/>
</dbReference>
<organism evidence="6 7">
    <name type="scientific">Oesophagostomum dentatum</name>
    <name type="common">Nodular worm</name>
    <dbReference type="NCBI Taxonomy" id="61180"/>
    <lineage>
        <taxon>Eukaryota</taxon>
        <taxon>Metazoa</taxon>
        <taxon>Ecdysozoa</taxon>
        <taxon>Nematoda</taxon>
        <taxon>Chromadorea</taxon>
        <taxon>Rhabditida</taxon>
        <taxon>Rhabditina</taxon>
        <taxon>Rhabditomorpha</taxon>
        <taxon>Strongyloidea</taxon>
        <taxon>Strongylidae</taxon>
        <taxon>Oesophagostomum</taxon>
    </lineage>
</organism>
<keyword evidence="3" id="KW-0676">Redox-active center</keyword>
<dbReference type="SUPFAM" id="SSF52833">
    <property type="entry name" value="Thioredoxin-like"/>
    <property type="match status" value="1"/>
</dbReference>
<comment type="function">
    <text evidence="1">Has a glutathione-disulfide oxidoreductase activity in the presence of NADPH and glutathione reductase. Reduces low molecular weight disulfides and proteins.</text>
</comment>
<feature type="domain" description="Glutaredoxin" evidence="5">
    <location>
        <begin position="38"/>
        <end position="101"/>
    </location>
</feature>
<evidence type="ECO:0000256" key="2">
    <source>
        <dbReference type="ARBA" id="ARBA00023157"/>
    </source>
</evidence>
<reference evidence="6 7" key="1">
    <citation type="submission" date="2014-03" db="EMBL/GenBank/DDBJ databases">
        <title>Draft genome of the hookworm Oesophagostomum dentatum.</title>
        <authorList>
            <person name="Mitreva M."/>
        </authorList>
    </citation>
    <scope>NUCLEOTIDE SEQUENCE [LARGE SCALE GENOMIC DNA]</scope>
    <source>
        <strain evidence="6 7">OD-Hann</strain>
    </source>
</reference>
<dbReference type="InterPro" id="IPR036249">
    <property type="entry name" value="Thioredoxin-like_sf"/>
</dbReference>
<evidence type="ECO:0000256" key="4">
    <source>
        <dbReference type="SAM" id="MobiDB-lite"/>
    </source>
</evidence>
<dbReference type="PANTHER" id="PTHR46679:SF3">
    <property type="entry name" value="GLUTAREDOXIN DOMAIN-CONTAINING PROTEIN"/>
    <property type="match status" value="1"/>
</dbReference>
<evidence type="ECO:0000259" key="5">
    <source>
        <dbReference type="Pfam" id="PF00462"/>
    </source>
</evidence>
<dbReference type="InterPro" id="IPR014025">
    <property type="entry name" value="Glutaredoxin_subgr"/>
</dbReference>
<dbReference type="GO" id="GO:0005739">
    <property type="term" value="C:mitochondrion"/>
    <property type="evidence" value="ECO:0007669"/>
    <property type="project" value="TreeGrafter"/>
</dbReference>
<feature type="compositionally biased region" description="Polar residues" evidence="4">
    <location>
        <begin position="1"/>
        <end position="20"/>
    </location>
</feature>
<dbReference type="InterPro" id="IPR011767">
    <property type="entry name" value="GLR_AS"/>
</dbReference>
<feature type="region of interest" description="Disordered" evidence="4">
    <location>
        <begin position="1"/>
        <end position="22"/>
    </location>
</feature>
<keyword evidence="2" id="KW-1015">Disulfide bond</keyword>
<dbReference type="AlphaFoldDB" id="A0A0B1SQD9"/>
<dbReference type="PRINTS" id="PR00160">
    <property type="entry name" value="GLUTAREDOXIN"/>
</dbReference>
<dbReference type="OrthoDB" id="418495at2759"/>
<evidence type="ECO:0000256" key="3">
    <source>
        <dbReference type="ARBA" id="ARBA00023284"/>
    </source>
</evidence>
<keyword evidence="7" id="KW-1185">Reference proteome</keyword>
<evidence type="ECO:0000313" key="6">
    <source>
        <dbReference type="EMBL" id="KHJ85440.1"/>
    </source>
</evidence>
<protein>
    <submittedName>
        <fullName evidence="6">Glutaredoxin</fullName>
    </submittedName>
</protein>